<comment type="caution">
    <text evidence="2">The sequence shown here is derived from an EMBL/GenBank/DDBJ whole genome shotgun (WGS) entry which is preliminary data.</text>
</comment>
<dbReference type="Proteomes" id="UP001328107">
    <property type="component" value="Unassembled WGS sequence"/>
</dbReference>
<dbReference type="PROSITE" id="PS00022">
    <property type="entry name" value="EGF_1"/>
    <property type="match status" value="1"/>
</dbReference>
<name>A0AAN5I4I8_9BILA</name>
<protein>
    <recommendedName>
        <fullName evidence="1">EGF-like domain-containing protein</fullName>
    </recommendedName>
</protein>
<dbReference type="AlphaFoldDB" id="A0AAN5I4I8"/>
<feature type="non-terminal residue" evidence="2">
    <location>
        <position position="1"/>
    </location>
</feature>
<feature type="domain" description="EGF-like" evidence="1">
    <location>
        <begin position="3"/>
        <end position="14"/>
    </location>
</feature>
<evidence type="ECO:0000313" key="2">
    <source>
        <dbReference type="EMBL" id="GMR51254.1"/>
    </source>
</evidence>
<keyword evidence="3" id="KW-1185">Reference proteome</keyword>
<gene>
    <name evidence="2" type="ORF">PMAYCL1PPCAC_21449</name>
</gene>
<evidence type="ECO:0000313" key="3">
    <source>
        <dbReference type="Proteomes" id="UP001328107"/>
    </source>
</evidence>
<evidence type="ECO:0000259" key="1">
    <source>
        <dbReference type="PROSITE" id="PS00022"/>
    </source>
</evidence>
<accession>A0AAN5I4I8</accession>
<sequence>NECECFRHFHGKRCEIYHSRRCTRDEECGPAHAYCAHKLTIQFRLAPVGQESSGWCQPLDPA</sequence>
<dbReference type="InterPro" id="IPR000742">
    <property type="entry name" value="EGF"/>
</dbReference>
<reference evidence="3" key="1">
    <citation type="submission" date="2022-10" db="EMBL/GenBank/DDBJ databases">
        <title>Genome assembly of Pristionchus species.</title>
        <authorList>
            <person name="Yoshida K."/>
            <person name="Sommer R.J."/>
        </authorList>
    </citation>
    <scope>NUCLEOTIDE SEQUENCE [LARGE SCALE GENOMIC DNA]</scope>
    <source>
        <strain evidence="3">RS5460</strain>
    </source>
</reference>
<feature type="non-terminal residue" evidence="2">
    <location>
        <position position="62"/>
    </location>
</feature>
<proteinExistence type="predicted"/>
<organism evidence="2 3">
    <name type="scientific">Pristionchus mayeri</name>
    <dbReference type="NCBI Taxonomy" id="1317129"/>
    <lineage>
        <taxon>Eukaryota</taxon>
        <taxon>Metazoa</taxon>
        <taxon>Ecdysozoa</taxon>
        <taxon>Nematoda</taxon>
        <taxon>Chromadorea</taxon>
        <taxon>Rhabditida</taxon>
        <taxon>Rhabditina</taxon>
        <taxon>Diplogasteromorpha</taxon>
        <taxon>Diplogasteroidea</taxon>
        <taxon>Neodiplogasteridae</taxon>
        <taxon>Pristionchus</taxon>
    </lineage>
</organism>
<dbReference type="EMBL" id="BTRK01000005">
    <property type="protein sequence ID" value="GMR51254.1"/>
    <property type="molecule type" value="Genomic_DNA"/>
</dbReference>